<dbReference type="SUPFAM" id="SSF103473">
    <property type="entry name" value="MFS general substrate transporter"/>
    <property type="match status" value="1"/>
</dbReference>
<dbReference type="InterPro" id="IPR051068">
    <property type="entry name" value="MFS_Domain-Containing_Protein"/>
</dbReference>
<feature type="transmembrane region" description="Helical" evidence="7">
    <location>
        <begin position="478"/>
        <end position="497"/>
    </location>
</feature>
<dbReference type="WBParaSite" id="Gr19_v10_g1080.t1">
    <property type="protein sequence ID" value="Gr19_v10_g1080.t1"/>
    <property type="gene ID" value="Gr19_v10_g1080"/>
</dbReference>
<feature type="transmembrane region" description="Helical" evidence="7">
    <location>
        <begin position="282"/>
        <end position="305"/>
    </location>
</feature>
<evidence type="ECO:0000256" key="6">
    <source>
        <dbReference type="SAM" id="MobiDB-lite"/>
    </source>
</evidence>
<feature type="transmembrane region" description="Helical" evidence="7">
    <location>
        <begin position="393"/>
        <end position="413"/>
    </location>
</feature>
<dbReference type="CDD" id="cd17326">
    <property type="entry name" value="MFS_MFSD8"/>
    <property type="match status" value="1"/>
</dbReference>
<evidence type="ECO:0000256" key="3">
    <source>
        <dbReference type="ARBA" id="ARBA00022692"/>
    </source>
</evidence>
<name>A0A914GRT4_GLORO</name>
<feature type="transmembrane region" description="Helical" evidence="7">
    <location>
        <begin position="420"/>
        <end position="439"/>
    </location>
</feature>
<dbReference type="PANTHER" id="PTHR23510:SF3">
    <property type="entry name" value="MAJOR FACILITATOR SUPERFAMILY DOMAIN-CONTAINING PROTEIN 8"/>
    <property type="match status" value="1"/>
</dbReference>
<reference evidence="9" key="1">
    <citation type="submission" date="2022-11" db="UniProtKB">
        <authorList>
            <consortium name="WormBaseParasite"/>
        </authorList>
    </citation>
    <scope>IDENTIFICATION</scope>
</reference>
<feature type="region of interest" description="Disordered" evidence="6">
    <location>
        <begin position="30"/>
        <end position="64"/>
    </location>
</feature>
<dbReference type="Proteomes" id="UP000887572">
    <property type="component" value="Unplaced"/>
</dbReference>
<comment type="subcellular location">
    <subcellularLocation>
        <location evidence="1">Endomembrane system</location>
        <topology evidence="1">Multi-pass membrane protein</topology>
    </subcellularLocation>
</comment>
<keyword evidence="4 7" id="KW-1133">Transmembrane helix</keyword>
<dbReference type="GO" id="GO:0012505">
    <property type="term" value="C:endomembrane system"/>
    <property type="evidence" value="ECO:0007669"/>
    <property type="project" value="UniProtKB-SubCell"/>
</dbReference>
<keyword evidence="5 7" id="KW-0472">Membrane</keyword>
<organism evidence="8 9">
    <name type="scientific">Globodera rostochiensis</name>
    <name type="common">Golden nematode worm</name>
    <name type="synonym">Heterodera rostochiensis</name>
    <dbReference type="NCBI Taxonomy" id="31243"/>
    <lineage>
        <taxon>Eukaryota</taxon>
        <taxon>Metazoa</taxon>
        <taxon>Ecdysozoa</taxon>
        <taxon>Nematoda</taxon>
        <taxon>Chromadorea</taxon>
        <taxon>Rhabditida</taxon>
        <taxon>Tylenchina</taxon>
        <taxon>Tylenchomorpha</taxon>
        <taxon>Tylenchoidea</taxon>
        <taxon>Heteroderidae</taxon>
        <taxon>Heteroderinae</taxon>
        <taxon>Globodera</taxon>
    </lineage>
</organism>
<sequence>MYINAIHKISISKSSPRGQFNKIKKLKQCGGRESNRKSHFVVSRDKHRPFKSGESTKQRSNKMTTTTTLKSSDCKIFPVQKIASVSQASPSTSTRSSSSSEADSFANRKTDWRSIYLCTLVCFCGQVQFSLFLNSQFAFMKTLDPTVSEGFFGIIVGSYSLMQMLFSPLLGIWAKRTGQMRVPLLVCNAAMLVGNVLYFVIEWFPVGWMKHVMLLSRLVSGIGPAQISLLVAHSTVASVDNDRSRAMAWTTGGLAMGITIGPTFQWLFTFIGYPGWRLNRWVSINMFTATALFAISTNVLIHFLLQFFFRESTVGILDTTINDNVNDKKKSTALECAIQKLPPYDRWALAICCAMRFTQYLIFTNLETIGTSYAMMMFGWSSTDVVTYESVAHTARGLLTLLVYSMYILFNLGHKINERLTCLLSLFGLMAFHFVTYPWPFLPNYVMKFDSTNKSMAQLGCEANVLSWCEGLTQVNVWVYYVFIFLCIGIAFPNINATMIPLLSRVIGPRIQTQEQGLLEMCGGLGRMLGPALIGQLYRSYGPRPIWILECVEIGVMVALWLAFYRRLIPLKIPNELIDEADLVHWHFAKLKSV</sequence>
<feature type="transmembrane region" description="Helical" evidence="7">
    <location>
        <begin position="213"/>
        <end position="232"/>
    </location>
</feature>
<dbReference type="InterPro" id="IPR011701">
    <property type="entry name" value="MFS"/>
</dbReference>
<evidence type="ECO:0000256" key="7">
    <source>
        <dbReference type="SAM" id="Phobius"/>
    </source>
</evidence>
<feature type="transmembrane region" description="Helical" evidence="7">
    <location>
        <begin position="253"/>
        <end position="276"/>
    </location>
</feature>
<feature type="transmembrane region" description="Helical" evidence="7">
    <location>
        <begin position="182"/>
        <end position="201"/>
    </location>
</feature>
<dbReference type="Gene3D" id="1.20.1250.20">
    <property type="entry name" value="MFS general substrate transporter like domains"/>
    <property type="match status" value="1"/>
</dbReference>
<feature type="transmembrane region" description="Helical" evidence="7">
    <location>
        <begin position="544"/>
        <end position="565"/>
    </location>
</feature>
<evidence type="ECO:0000256" key="1">
    <source>
        <dbReference type="ARBA" id="ARBA00004127"/>
    </source>
</evidence>
<keyword evidence="2" id="KW-0813">Transport</keyword>
<keyword evidence="8" id="KW-1185">Reference proteome</keyword>
<feature type="transmembrane region" description="Helical" evidence="7">
    <location>
        <begin position="115"/>
        <end position="139"/>
    </location>
</feature>
<feature type="transmembrane region" description="Helical" evidence="7">
    <location>
        <begin position="360"/>
        <end position="381"/>
    </location>
</feature>
<dbReference type="PANTHER" id="PTHR23510">
    <property type="entry name" value="INNER MEMBRANE TRANSPORT PROTEIN YAJR"/>
    <property type="match status" value="1"/>
</dbReference>
<dbReference type="Pfam" id="PF07690">
    <property type="entry name" value="MFS_1"/>
    <property type="match status" value="2"/>
</dbReference>
<evidence type="ECO:0000256" key="5">
    <source>
        <dbReference type="ARBA" id="ARBA00023136"/>
    </source>
</evidence>
<feature type="transmembrane region" description="Helical" evidence="7">
    <location>
        <begin position="151"/>
        <end position="170"/>
    </location>
</feature>
<evidence type="ECO:0000256" key="4">
    <source>
        <dbReference type="ARBA" id="ARBA00022989"/>
    </source>
</evidence>
<keyword evidence="3 7" id="KW-0812">Transmembrane</keyword>
<evidence type="ECO:0000313" key="8">
    <source>
        <dbReference type="Proteomes" id="UP000887572"/>
    </source>
</evidence>
<evidence type="ECO:0000313" key="9">
    <source>
        <dbReference type="WBParaSite" id="Gr19_v10_g1080.t1"/>
    </source>
</evidence>
<dbReference type="InterPro" id="IPR036259">
    <property type="entry name" value="MFS_trans_sf"/>
</dbReference>
<accession>A0A914GRT4</accession>
<dbReference type="GO" id="GO:0005765">
    <property type="term" value="C:lysosomal membrane"/>
    <property type="evidence" value="ECO:0007669"/>
    <property type="project" value="TreeGrafter"/>
</dbReference>
<proteinExistence type="predicted"/>
<protein>
    <submittedName>
        <fullName evidence="9">Major facilitator superfamily (MFS) profile domain-containing protein</fullName>
    </submittedName>
</protein>
<evidence type="ECO:0000256" key="2">
    <source>
        <dbReference type="ARBA" id="ARBA00022448"/>
    </source>
</evidence>
<dbReference type="GO" id="GO:0022857">
    <property type="term" value="F:transmembrane transporter activity"/>
    <property type="evidence" value="ECO:0007669"/>
    <property type="project" value="InterPro"/>
</dbReference>
<dbReference type="AlphaFoldDB" id="A0A914GRT4"/>